<accession>A0A166CJT6</accession>
<sequence length="66" mass="7555">MTLACHSFHEQIDPLLYRQFTFRIESRRAMLLGQMDISSCNGRCYGPDAKICNTNRTTIGTESIQL</sequence>
<gene>
    <name evidence="1" type="ORF">SISSUDRAFT_1048412</name>
</gene>
<name>A0A166CJT6_9AGAM</name>
<proteinExistence type="predicted"/>
<evidence type="ECO:0000313" key="1">
    <source>
        <dbReference type="EMBL" id="KZT37540.1"/>
    </source>
</evidence>
<evidence type="ECO:0000313" key="2">
    <source>
        <dbReference type="Proteomes" id="UP000076798"/>
    </source>
</evidence>
<protein>
    <submittedName>
        <fullName evidence="1">Uncharacterized protein</fullName>
    </submittedName>
</protein>
<organism evidence="1 2">
    <name type="scientific">Sistotremastrum suecicum HHB10207 ss-3</name>
    <dbReference type="NCBI Taxonomy" id="1314776"/>
    <lineage>
        <taxon>Eukaryota</taxon>
        <taxon>Fungi</taxon>
        <taxon>Dikarya</taxon>
        <taxon>Basidiomycota</taxon>
        <taxon>Agaricomycotina</taxon>
        <taxon>Agaricomycetes</taxon>
        <taxon>Sistotremastrales</taxon>
        <taxon>Sistotremastraceae</taxon>
        <taxon>Sistotremastrum</taxon>
    </lineage>
</organism>
<reference evidence="1 2" key="1">
    <citation type="journal article" date="2016" name="Mol. Biol. Evol.">
        <title>Comparative Genomics of Early-Diverging Mushroom-Forming Fungi Provides Insights into the Origins of Lignocellulose Decay Capabilities.</title>
        <authorList>
            <person name="Nagy L.G."/>
            <person name="Riley R."/>
            <person name="Tritt A."/>
            <person name="Adam C."/>
            <person name="Daum C."/>
            <person name="Floudas D."/>
            <person name="Sun H."/>
            <person name="Yadav J.S."/>
            <person name="Pangilinan J."/>
            <person name="Larsson K.H."/>
            <person name="Matsuura K."/>
            <person name="Barry K."/>
            <person name="Labutti K."/>
            <person name="Kuo R."/>
            <person name="Ohm R.A."/>
            <person name="Bhattacharya S.S."/>
            <person name="Shirouzu T."/>
            <person name="Yoshinaga Y."/>
            <person name="Martin F.M."/>
            <person name="Grigoriev I.V."/>
            <person name="Hibbett D.S."/>
        </authorList>
    </citation>
    <scope>NUCLEOTIDE SEQUENCE [LARGE SCALE GENOMIC DNA]</scope>
    <source>
        <strain evidence="1 2">HHB10207 ss-3</strain>
    </source>
</reference>
<dbReference type="Proteomes" id="UP000076798">
    <property type="component" value="Unassembled WGS sequence"/>
</dbReference>
<dbReference type="EMBL" id="KV428082">
    <property type="protein sequence ID" value="KZT37540.1"/>
    <property type="molecule type" value="Genomic_DNA"/>
</dbReference>
<dbReference type="AlphaFoldDB" id="A0A166CJT6"/>
<keyword evidence="2" id="KW-1185">Reference proteome</keyword>